<proteinExistence type="predicted"/>
<name>A0A8E1ZX74_9PORP</name>
<evidence type="ECO:0008006" key="3">
    <source>
        <dbReference type="Google" id="ProtNLM"/>
    </source>
</evidence>
<evidence type="ECO:0000313" key="1">
    <source>
        <dbReference type="EMBL" id="NYI48316.1"/>
    </source>
</evidence>
<gene>
    <name evidence="1" type="ORF">F5613_000361</name>
</gene>
<dbReference type="Proteomes" id="UP000574332">
    <property type="component" value="Unassembled WGS sequence"/>
</dbReference>
<reference evidence="1 2" key="1">
    <citation type="submission" date="2020-07" db="EMBL/GenBank/DDBJ databases">
        <title>Genomic Encyclopedia of Type Strains, Phase IV (KMG-IV): sequencing the most valuable type-strain genomes for metagenomic binning, comparative biology and taxonomic classification.</title>
        <authorList>
            <person name="Goeker M."/>
        </authorList>
    </citation>
    <scope>NUCLEOTIDE SEQUENCE [LARGE SCALE GENOMIC DNA]</scope>
    <source>
        <strain evidence="1 2">DSM 23697</strain>
    </source>
</reference>
<keyword evidence="2" id="KW-1185">Reference proteome</keyword>
<organism evidence="1 2">
    <name type="scientific">Macellibacteroides fermentans</name>
    <dbReference type="NCBI Taxonomy" id="879969"/>
    <lineage>
        <taxon>Bacteria</taxon>
        <taxon>Pseudomonadati</taxon>
        <taxon>Bacteroidota</taxon>
        <taxon>Bacteroidia</taxon>
        <taxon>Bacteroidales</taxon>
        <taxon>Porphyromonadaceae</taxon>
        <taxon>Macellibacteroides</taxon>
    </lineage>
</organism>
<accession>A0A8E1ZX74</accession>
<evidence type="ECO:0000313" key="2">
    <source>
        <dbReference type="Proteomes" id="UP000574332"/>
    </source>
</evidence>
<dbReference type="EMBL" id="JACCCY010000001">
    <property type="protein sequence ID" value="NYI48316.1"/>
    <property type="molecule type" value="Genomic_DNA"/>
</dbReference>
<dbReference type="RefSeq" id="WP_179398441.1">
    <property type="nucleotide sequence ID" value="NZ_JACCCY010000001.1"/>
</dbReference>
<sequence length="95" mass="11166">MHKDSYSLLIPEGLLDYFEIVSVEEKPREIKIYLEEMNNINQKDSAFEYGCKGFYPHVMVNIFSVRGKLLDKISYCTTVIIVLTTLNRLQFNFIH</sequence>
<comment type="caution">
    <text evidence="1">The sequence shown here is derived from an EMBL/GenBank/DDBJ whole genome shotgun (WGS) entry which is preliminary data.</text>
</comment>
<dbReference type="AlphaFoldDB" id="A0A8E1ZX74"/>
<protein>
    <recommendedName>
        <fullName evidence="3">Transposase</fullName>
    </recommendedName>
</protein>